<keyword evidence="1" id="KW-0175">Coiled coil</keyword>
<evidence type="ECO:0000259" key="3">
    <source>
        <dbReference type="Pfam" id="PF04782"/>
    </source>
</evidence>
<dbReference type="Pfam" id="PF04782">
    <property type="entry name" value="DUF632"/>
    <property type="match status" value="1"/>
</dbReference>
<evidence type="ECO:0000313" key="6">
    <source>
        <dbReference type="EMBL" id="CAA7049056.1"/>
    </source>
</evidence>
<keyword evidence="7" id="KW-1185">Reference proteome</keyword>
<dbReference type="AlphaFoldDB" id="A0A6D2K7X5"/>
<evidence type="ECO:0000259" key="4">
    <source>
        <dbReference type="Pfam" id="PF04783"/>
    </source>
</evidence>
<reference evidence="6 7" key="1">
    <citation type="submission" date="2020-01" db="EMBL/GenBank/DDBJ databases">
        <authorList>
            <person name="Mishra B."/>
        </authorList>
    </citation>
    <scope>NUCLEOTIDE SEQUENCE [LARGE SCALE GENOMIC DNA]</scope>
</reference>
<feature type="domain" description="DUF632" evidence="3">
    <location>
        <begin position="261"/>
        <end position="562"/>
    </location>
</feature>
<gene>
    <name evidence="5" type="ORF">MERR_LOCUS35823</name>
    <name evidence="6" type="ORF">MERR_LOCUS36291</name>
</gene>
<evidence type="ECO:0000313" key="7">
    <source>
        <dbReference type="Proteomes" id="UP000467841"/>
    </source>
</evidence>
<dbReference type="InterPro" id="IPR006868">
    <property type="entry name" value="DUF630"/>
</dbReference>
<protein>
    <recommendedName>
        <fullName evidence="8">DUF632 domain-containing protein</fullName>
    </recommendedName>
</protein>
<feature type="compositionally biased region" description="Pro residues" evidence="2">
    <location>
        <begin position="74"/>
        <end position="95"/>
    </location>
</feature>
<feature type="compositionally biased region" description="Basic and acidic residues" evidence="2">
    <location>
        <begin position="99"/>
        <end position="108"/>
    </location>
</feature>
<sequence length="702" mass="79153">MGCAASRIDNEEKVLVCRQRKRLMKQLLGFRGEFADAQLAYLRALRNTGVTLRQFTESESLELENTSYELSLPLPLPPSPPPTLPPSPPPPPPFSPDLRNPEIGHENELVDEEEEGAAESENDGNDDGSGATPPPPLPNSWNLWNPFESLELHSHPSGGDNAVTQIDLKKKQKIQQAEEEDWAETKSEFEEEDELQEAASNCLDLSVQKIETVGGSGVKKPRRLKFKLGEVMDDNSSMTSLHSKDLENTGAAADCRIRRTLEGIIRELDDYFLKASGCEKEIAVIVDINSRDTIDPFRYQETRRKRSSSAKVFSALSWSWSSKSLGKDATTSGAVEPCRPGAHCSTLEKLYTAEKKLYQLVRNKEIARVEHERKSALLQKQDVETYDLSKTEKIRLSLESLETEIQRLEDSITTTCSCVLNLINDELYPQLVALTSGLAHMWKTMLKCHQVQTHISQQLNHLPDYPSIDLSSEYKRQAVTQLETEVTCWYNSFCKLVNSQREYVETLCTWIQLTDRLSKEDNQRSSLPVAARKLCKEWQLVFEKLPDKVTSEAIKSFLMAIKSVINQQAEEYNLRRKCNKLEKRLEKELILLAEIERRLEGMSAIEEEATSSASFGSKHPLSIKQAKIEALRKRVDTEKAKYLNSVEVSKRMTLDNLKSSLPNVFQVLTALASVFANGFESVHGQTAIDVSDTSQDSDQSQP</sequence>
<feature type="coiled-coil region" evidence="1">
    <location>
        <begin position="578"/>
        <end position="641"/>
    </location>
</feature>
<dbReference type="EMBL" id="CACVBM020001406">
    <property type="protein sequence ID" value="CAA7049056.1"/>
    <property type="molecule type" value="Genomic_DNA"/>
</dbReference>
<proteinExistence type="predicted"/>
<evidence type="ECO:0008006" key="8">
    <source>
        <dbReference type="Google" id="ProtNLM"/>
    </source>
</evidence>
<accession>A0A6D2K7X5</accession>
<dbReference type="OrthoDB" id="1919226at2759"/>
<dbReference type="PANTHER" id="PTHR21450">
    <property type="entry name" value="PROTEIN ALTERED PHOSPHATE STARVATION RESPONSE 1"/>
    <property type="match status" value="1"/>
</dbReference>
<feature type="compositionally biased region" description="Acidic residues" evidence="2">
    <location>
        <begin position="109"/>
        <end position="126"/>
    </location>
</feature>
<feature type="domain" description="DUF630" evidence="4">
    <location>
        <begin position="1"/>
        <end position="59"/>
    </location>
</feature>
<evidence type="ECO:0000313" key="5">
    <source>
        <dbReference type="EMBL" id="CAA7048588.1"/>
    </source>
</evidence>
<dbReference type="Proteomes" id="UP000467841">
    <property type="component" value="Unassembled WGS sequence"/>
</dbReference>
<dbReference type="EMBL" id="CACVBM020001390">
    <property type="protein sequence ID" value="CAA7048588.1"/>
    <property type="molecule type" value="Genomic_DNA"/>
</dbReference>
<dbReference type="PANTHER" id="PTHR21450:SF21">
    <property type="entry name" value="REDUCTASE SUBUNIT C, PUTATIVE (DUF630 AND DUF632)-RELATED"/>
    <property type="match status" value="1"/>
</dbReference>
<evidence type="ECO:0000256" key="1">
    <source>
        <dbReference type="SAM" id="Coils"/>
    </source>
</evidence>
<dbReference type="InterPro" id="IPR006867">
    <property type="entry name" value="DUF632"/>
</dbReference>
<organism evidence="6 7">
    <name type="scientific">Microthlaspi erraticum</name>
    <dbReference type="NCBI Taxonomy" id="1685480"/>
    <lineage>
        <taxon>Eukaryota</taxon>
        <taxon>Viridiplantae</taxon>
        <taxon>Streptophyta</taxon>
        <taxon>Embryophyta</taxon>
        <taxon>Tracheophyta</taxon>
        <taxon>Spermatophyta</taxon>
        <taxon>Magnoliopsida</taxon>
        <taxon>eudicotyledons</taxon>
        <taxon>Gunneridae</taxon>
        <taxon>Pentapetalae</taxon>
        <taxon>rosids</taxon>
        <taxon>malvids</taxon>
        <taxon>Brassicales</taxon>
        <taxon>Brassicaceae</taxon>
        <taxon>Coluteocarpeae</taxon>
        <taxon>Microthlaspi</taxon>
    </lineage>
</organism>
<dbReference type="Pfam" id="PF04783">
    <property type="entry name" value="DUF630"/>
    <property type="match status" value="1"/>
</dbReference>
<feature type="region of interest" description="Disordered" evidence="2">
    <location>
        <begin position="71"/>
        <end position="144"/>
    </location>
</feature>
<name>A0A6D2K7X5_9BRAS</name>
<evidence type="ECO:0000256" key="2">
    <source>
        <dbReference type="SAM" id="MobiDB-lite"/>
    </source>
</evidence>